<evidence type="ECO:0000256" key="1">
    <source>
        <dbReference type="SAM" id="Phobius"/>
    </source>
</evidence>
<keyword evidence="1" id="KW-0812">Transmembrane</keyword>
<reference evidence="3 4" key="1">
    <citation type="submission" date="2019-02" db="EMBL/GenBank/DDBJ databases">
        <title>Marinobacter halodurans sp. nov., a marine bacterium isolated from sea tidal flat.</title>
        <authorList>
            <person name="Yoo Y."/>
            <person name="Lee D.W."/>
            <person name="Kim B.S."/>
            <person name="Kim J.-J."/>
        </authorList>
    </citation>
    <scope>NUCLEOTIDE SEQUENCE [LARGE SCALE GENOMIC DNA]</scope>
    <source>
        <strain evidence="3 4">YJ-S3-2</strain>
    </source>
</reference>
<evidence type="ECO:0000313" key="4">
    <source>
        <dbReference type="Proteomes" id="UP000313645"/>
    </source>
</evidence>
<dbReference type="RefSeq" id="WP_131483946.1">
    <property type="nucleotide sequence ID" value="NZ_SJDL01000051.1"/>
</dbReference>
<evidence type="ECO:0000259" key="2">
    <source>
        <dbReference type="Pfam" id="PF00487"/>
    </source>
</evidence>
<feature type="domain" description="Fatty acid desaturase" evidence="2">
    <location>
        <begin position="52"/>
        <end position="326"/>
    </location>
</feature>
<sequence length="376" mass="42638">MNTTEALAADKKKIVARFSTKSDAIAAFQLSTTLIPYLTAWYLAIESLTVSLWLTAACTAVICLLLLRVFVLMHECGHNSLFATPRYNKVAGFVLGVICGMPQYVWSRNHAYHHATNGNWDLYRGPLATLSLDEFNALSPRQQTVYRATRHIAMAPVGGFMYLIFNPRFTWIKGSLALASHLLKGKWREPQRSLRSLAADFQPRYWKNWKEYRHITGNNLVLLSLWAGMSLAVGPLAFFAIYLTSLSLAGAGGIILFTVQHNFEDAWAVDEAHWDYNRAAVEGTSFLVLPGWLNWFTADIAYHHIHHLSASIPNYRLAECHRTYAHHFTGVKRIYLRDIPAALRNNLWDADNHRITSHAAVQDRSRRWKGVPETSV</sequence>
<gene>
    <name evidence="3" type="ORF">EZI54_21535</name>
</gene>
<dbReference type="InterPro" id="IPR005804">
    <property type="entry name" value="FA_desaturase_dom"/>
</dbReference>
<protein>
    <submittedName>
        <fullName evidence="3">Fatty acid desaturase</fullName>
    </submittedName>
</protein>
<keyword evidence="4" id="KW-1185">Reference proteome</keyword>
<feature type="transmembrane region" description="Helical" evidence="1">
    <location>
        <begin position="220"/>
        <end position="243"/>
    </location>
</feature>
<keyword evidence="1" id="KW-0472">Membrane</keyword>
<name>A0ABY1ZGB9_9GAMM</name>
<dbReference type="Pfam" id="PF00487">
    <property type="entry name" value="FA_desaturase"/>
    <property type="match status" value="1"/>
</dbReference>
<accession>A0ABY1ZGB9</accession>
<proteinExistence type="predicted"/>
<comment type="caution">
    <text evidence="3">The sequence shown here is derived from an EMBL/GenBank/DDBJ whole genome shotgun (WGS) entry which is preliminary data.</text>
</comment>
<dbReference type="InterPro" id="IPR012171">
    <property type="entry name" value="Fatty_acid_desaturase"/>
</dbReference>
<dbReference type="PANTHER" id="PTHR19353">
    <property type="entry name" value="FATTY ACID DESATURASE 2"/>
    <property type="match status" value="1"/>
</dbReference>
<feature type="transmembrane region" description="Helical" evidence="1">
    <location>
        <begin position="24"/>
        <end position="44"/>
    </location>
</feature>
<feature type="transmembrane region" description="Helical" evidence="1">
    <location>
        <begin position="50"/>
        <end position="71"/>
    </location>
</feature>
<evidence type="ECO:0000313" key="3">
    <source>
        <dbReference type="EMBL" id="TBW48221.1"/>
    </source>
</evidence>
<keyword evidence="1" id="KW-1133">Transmembrane helix</keyword>
<organism evidence="3 4">
    <name type="scientific">Marinobacter halodurans</name>
    <dbReference type="NCBI Taxonomy" id="2528979"/>
    <lineage>
        <taxon>Bacteria</taxon>
        <taxon>Pseudomonadati</taxon>
        <taxon>Pseudomonadota</taxon>
        <taxon>Gammaproteobacteria</taxon>
        <taxon>Pseudomonadales</taxon>
        <taxon>Marinobacteraceae</taxon>
        <taxon>Marinobacter</taxon>
    </lineage>
</organism>
<dbReference type="Proteomes" id="UP000313645">
    <property type="component" value="Unassembled WGS sequence"/>
</dbReference>
<dbReference type="PANTHER" id="PTHR19353:SF73">
    <property type="entry name" value="FATTY ACID DESATURASE"/>
    <property type="match status" value="1"/>
</dbReference>
<dbReference type="EMBL" id="SJDL01000051">
    <property type="protein sequence ID" value="TBW48221.1"/>
    <property type="molecule type" value="Genomic_DNA"/>
</dbReference>